<keyword evidence="3" id="KW-1185">Reference proteome</keyword>
<dbReference type="InterPro" id="IPR021735">
    <property type="entry name" value="DUF3306"/>
</dbReference>
<feature type="region of interest" description="Disordered" evidence="1">
    <location>
        <begin position="150"/>
        <end position="218"/>
    </location>
</feature>
<feature type="compositionally biased region" description="Basic and acidic residues" evidence="1">
    <location>
        <begin position="194"/>
        <end position="218"/>
    </location>
</feature>
<name>A0A6N8IRZ2_9BURK</name>
<dbReference type="EMBL" id="WSEL01000003">
    <property type="protein sequence ID" value="MVQ29679.1"/>
    <property type="molecule type" value="Genomic_DNA"/>
</dbReference>
<evidence type="ECO:0000313" key="3">
    <source>
        <dbReference type="Proteomes" id="UP000469385"/>
    </source>
</evidence>
<dbReference type="Pfam" id="PF11748">
    <property type="entry name" value="DUF3306"/>
    <property type="match status" value="1"/>
</dbReference>
<evidence type="ECO:0000313" key="2">
    <source>
        <dbReference type="EMBL" id="MVQ29679.1"/>
    </source>
</evidence>
<comment type="caution">
    <text evidence="2">The sequence shown here is derived from an EMBL/GenBank/DDBJ whole genome shotgun (WGS) entry which is preliminary data.</text>
</comment>
<protein>
    <submittedName>
        <fullName evidence="2">DUF3306 domain-containing protein</fullName>
    </submittedName>
</protein>
<dbReference type="RefSeq" id="WP_181653970.1">
    <property type="nucleotide sequence ID" value="NZ_WSEL01000003.1"/>
</dbReference>
<feature type="region of interest" description="Disordered" evidence="1">
    <location>
        <begin position="1"/>
        <end position="26"/>
    </location>
</feature>
<feature type="compositionally biased region" description="Low complexity" evidence="1">
    <location>
        <begin position="179"/>
        <end position="193"/>
    </location>
</feature>
<feature type="compositionally biased region" description="Basic and acidic residues" evidence="1">
    <location>
        <begin position="12"/>
        <end position="23"/>
    </location>
</feature>
<reference evidence="2 3" key="1">
    <citation type="submission" date="2019-12" db="EMBL/GenBank/DDBJ databases">
        <authorList>
            <person name="Huq M.A."/>
        </authorList>
    </citation>
    <scope>NUCLEOTIDE SEQUENCE [LARGE SCALE GENOMIC DNA]</scope>
    <source>
        <strain evidence="2 3">MAH-25</strain>
    </source>
</reference>
<proteinExistence type="predicted"/>
<feature type="compositionally biased region" description="Low complexity" evidence="1">
    <location>
        <begin position="46"/>
        <end position="59"/>
    </location>
</feature>
<sequence length="218" mass="22864">MADGFLGRWSRRKLDAKDGKPLDEPAVVAPPAAVAPVLPAVQPDVDPDGVALAAGQQAPVAPPAAEPEPPPPTLEDVQALTPESDFRRFVGRDVAPDVKNAAVKKLFADPRYNIQDGLDVYIDDYSKPDPIPESMLRSLASAKFLGLFREEEREDAAPGGATREGAEELPADSVAQSGAADPTPLIAPTAPLADHADPDLRLQQDHAAPGEEPGHGTG</sequence>
<accession>A0A6N8IRZ2</accession>
<gene>
    <name evidence="2" type="ORF">GON04_09485</name>
</gene>
<dbReference type="AlphaFoldDB" id="A0A6N8IRZ2"/>
<dbReference type="Proteomes" id="UP000469385">
    <property type="component" value="Unassembled WGS sequence"/>
</dbReference>
<feature type="compositionally biased region" description="Pro residues" evidence="1">
    <location>
        <begin position="60"/>
        <end position="72"/>
    </location>
</feature>
<organism evidence="2 3">
    <name type="scientific">Ramlibacter pinisoli</name>
    <dbReference type="NCBI Taxonomy" id="2682844"/>
    <lineage>
        <taxon>Bacteria</taxon>
        <taxon>Pseudomonadati</taxon>
        <taxon>Pseudomonadota</taxon>
        <taxon>Betaproteobacteria</taxon>
        <taxon>Burkholderiales</taxon>
        <taxon>Comamonadaceae</taxon>
        <taxon>Ramlibacter</taxon>
    </lineage>
</organism>
<feature type="region of interest" description="Disordered" evidence="1">
    <location>
        <begin position="46"/>
        <end position="72"/>
    </location>
</feature>
<evidence type="ECO:0000256" key="1">
    <source>
        <dbReference type="SAM" id="MobiDB-lite"/>
    </source>
</evidence>